<evidence type="ECO:0000256" key="3">
    <source>
        <dbReference type="ARBA" id="ARBA00022475"/>
    </source>
</evidence>
<comment type="similarity">
    <text evidence="2">Belongs to the GSP F family.</text>
</comment>
<evidence type="ECO:0000256" key="6">
    <source>
        <dbReference type="ARBA" id="ARBA00023136"/>
    </source>
</evidence>
<comment type="caution">
    <text evidence="9">The sequence shown here is derived from an EMBL/GenBank/DDBJ whole genome shotgun (WGS) entry which is preliminary data.</text>
</comment>
<evidence type="ECO:0000256" key="1">
    <source>
        <dbReference type="ARBA" id="ARBA00004651"/>
    </source>
</evidence>
<evidence type="ECO:0000256" key="4">
    <source>
        <dbReference type="ARBA" id="ARBA00022692"/>
    </source>
</evidence>
<dbReference type="InterPro" id="IPR003004">
    <property type="entry name" value="GspF/PilC"/>
</dbReference>
<name>A0ABT0ASW1_9LACT</name>
<keyword evidence="5 7" id="KW-1133">Transmembrane helix</keyword>
<feature type="transmembrane region" description="Helical" evidence="7">
    <location>
        <begin position="333"/>
        <end position="355"/>
    </location>
</feature>
<evidence type="ECO:0000313" key="9">
    <source>
        <dbReference type="EMBL" id="MCJ1989756.1"/>
    </source>
</evidence>
<evidence type="ECO:0000256" key="5">
    <source>
        <dbReference type="ARBA" id="ARBA00022989"/>
    </source>
</evidence>
<dbReference type="PANTHER" id="PTHR30012:SF0">
    <property type="entry name" value="TYPE II SECRETION SYSTEM PROTEIN F-RELATED"/>
    <property type="match status" value="1"/>
</dbReference>
<dbReference type="InterPro" id="IPR047692">
    <property type="entry name" value="T4P_ComGB"/>
</dbReference>
<accession>A0ABT0ASW1</accession>
<evidence type="ECO:0000259" key="8">
    <source>
        <dbReference type="Pfam" id="PF00482"/>
    </source>
</evidence>
<dbReference type="NCBIfam" id="NF041012">
    <property type="entry name" value="T4P_ComGB"/>
    <property type="match status" value="1"/>
</dbReference>
<comment type="subcellular location">
    <subcellularLocation>
        <location evidence="1">Cell membrane</location>
        <topology evidence="1">Multi-pass membrane protein</topology>
    </subcellularLocation>
</comment>
<keyword evidence="6 7" id="KW-0472">Membrane</keyword>
<gene>
    <name evidence="9" type="ORF">GYN21_05910</name>
</gene>
<keyword evidence="10" id="KW-1185">Reference proteome</keyword>
<organism evidence="9 10">
    <name type="scientific">Pseudolactococcus carnosus</name>
    <dbReference type="NCBI Taxonomy" id="2749961"/>
    <lineage>
        <taxon>Bacteria</taxon>
        <taxon>Bacillati</taxon>
        <taxon>Bacillota</taxon>
        <taxon>Bacilli</taxon>
        <taxon>Lactobacillales</taxon>
        <taxon>Streptococcaceae</taxon>
        <taxon>Pseudolactococcus</taxon>
    </lineage>
</organism>
<sequence length="361" mass="40999">MQIKTSLITAMTDGIGRLRHLLDQDLFVLVRRRSKKLSVKQQVKLLKLMHNLLVSGFHLSEMIHFLDHSKLVDQRFVNTMRTSLANGETISQILARLQFSKSVITQVALADYHGDTQQTFALVTQNLASRLRVRQKMLAVSTYPAILVVALVIMVIGLKTYLLPQVETTNLAGWLLDGLPVLAVAGSISLILSFLFLKRYMNRASPLKLFQKIACLPVVGKFVKCYLTAFYAREWGNLIKQGLEMRQILALMLVQDDRLFREIGQDLLAAMQLGRPFHEQIASYRFFTAELSLMIEYGEMKSTLGEELLLYSDASWQAFFDRVDTAMNLVQPLIFLFVGLMIVLIYAAMLLPIYAQMELGM</sequence>
<reference evidence="9 10" key="1">
    <citation type="journal article" date="2022" name="Microbiol. Res.">
        <title>Comparative genome analysis, predicted lifestyle and antimicrobial strategies of Lactococcus carnosus and Lactococcus paracarnosus isolated from meat.</title>
        <authorList>
            <person name="Werum V."/>
            <person name="Ehrmann M."/>
            <person name="Vogel R."/>
            <person name="Hilgarth M."/>
        </authorList>
    </citation>
    <scope>NUCLEOTIDE SEQUENCE [LARGE SCALE GENOMIC DNA]</scope>
    <source>
        <strain evidence="9 10">TMW22177</strain>
    </source>
</reference>
<protein>
    <submittedName>
        <fullName evidence="9">Type II secretion system F family protein</fullName>
    </submittedName>
</protein>
<dbReference type="RefSeq" id="WP_244034560.1">
    <property type="nucleotide sequence ID" value="NZ_JAAECS010000004.1"/>
</dbReference>
<dbReference type="InterPro" id="IPR042094">
    <property type="entry name" value="T2SS_GspF_sf"/>
</dbReference>
<keyword evidence="3" id="KW-1003">Cell membrane</keyword>
<dbReference type="InterPro" id="IPR018076">
    <property type="entry name" value="T2SS_GspF_dom"/>
</dbReference>
<feature type="domain" description="Type II secretion system protein GspF" evidence="8">
    <location>
        <begin position="232"/>
        <end position="352"/>
    </location>
</feature>
<dbReference type="Pfam" id="PF00482">
    <property type="entry name" value="T2SSF"/>
    <property type="match status" value="2"/>
</dbReference>
<proteinExistence type="inferred from homology"/>
<dbReference type="Proteomes" id="UP001522450">
    <property type="component" value="Unassembled WGS sequence"/>
</dbReference>
<feature type="transmembrane region" description="Helical" evidence="7">
    <location>
        <begin position="178"/>
        <end position="197"/>
    </location>
</feature>
<dbReference type="Gene3D" id="1.20.81.30">
    <property type="entry name" value="Type II secretion system (T2SS), domain F"/>
    <property type="match status" value="2"/>
</dbReference>
<evidence type="ECO:0000256" key="2">
    <source>
        <dbReference type="ARBA" id="ARBA00005745"/>
    </source>
</evidence>
<feature type="domain" description="Type II secretion system protein GspF" evidence="8">
    <location>
        <begin position="46"/>
        <end position="164"/>
    </location>
</feature>
<dbReference type="EMBL" id="JAAECS010000004">
    <property type="protein sequence ID" value="MCJ1989756.1"/>
    <property type="molecule type" value="Genomic_DNA"/>
</dbReference>
<dbReference type="PANTHER" id="PTHR30012">
    <property type="entry name" value="GENERAL SECRETION PATHWAY PROTEIN"/>
    <property type="match status" value="1"/>
</dbReference>
<evidence type="ECO:0000256" key="7">
    <source>
        <dbReference type="SAM" id="Phobius"/>
    </source>
</evidence>
<evidence type="ECO:0000313" key="10">
    <source>
        <dbReference type="Proteomes" id="UP001522450"/>
    </source>
</evidence>
<feature type="transmembrane region" description="Helical" evidence="7">
    <location>
        <begin position="137"/>
        <end position="158"/>
    </location>
</feature>
<keyword evidence="4 7" id="KW-0812">Transmembrane</keyword>